<keyword evidence="7 13" id="KW-0297">G-protein coupled receptor</keyword>
<keyword evidence="10 13" id="KW-0675">Receptor</keyword>
<keyword evidence="6 14" id="KW-1133">Transmembrane helix</keyword>
<dbReference type="PRINTS" id="PR00245">
    <property type="entry name" value="OLFACTORYR"/>
</dbReference>
<evidence type="ECO:0000256" key="13">
    <source>
        <dbReference type="RuleBase" id="RU000688"/>
    </source>
</evidence>
<evidence type="ECO:0000256" key="10">
    <source>
        <dbReference type="ARBA" id="ARBA00023170"/>
    </source>
</evidence>
<evidence type="ECO:0000259" key="15">
    <source>
        <dbReference type="PROSITE" id="PS50262"/>
    </source>
</evidence>
<evidence type="ECO:0000256" key="2">
    <source>
        <dbReference type="ARBA" id="ARBA00022475"/>
    </source>
</evidence>
<reference evidence="16" key="1">
    <citation type="submission" date="2025-08" db="UniProtKB">
        <authorList>
            <consortium name="Ensembl"/>
        </authorList>
    </citation>
    <scope>IDENTIFICATION</scope>
</reference>
<feature type="transmembrane region" description="Helical" evidence="14">
    <location>
        <begin position="208"/>
        <end position="228"/>
    </location>
</feature>
<comment type="subcellular location">
    <subcellularLocation>
        <location evidence="1 14">Cell membrane</location>
        <topology evidence="1 14">Multi-pass membrane protein</topology>
    </subcellularLocation>
</comment>
<dbReference type="InterPro" id="IPR052921">
    <property type="entry name" value="GPCR1_Superfamily_Member"/>
</dbReference>
<keyword evidence="17" id="KW-1185">Reference proteome</keyword>
<dbReference type="Gene3D" id="1.20.1070.10">
    <property type="entry name" value="Rhodopsin 7-helix transmembrane proteins"/>
    <property type="match status" value="1"/>
</dbReference>
<evidence type="ECO:0000256" key="6">
    <source>
        <dbReference type="ARBA" id="ARBA00022989"/>
    </source>
</evidence>
<evidence type="ECO:0000256" key="1">
    <source>
        <dbReference type="ARBA" id="ARBA00004651"/>
    </source>
</evidence>
<feature type="transmembrane region" description="Helical" evidence="14">
    <location>
        <begin position="100"/>
        <end position="128"/>
    </location>
</feature>
<keyword evidence="8 14" id="KW-0472">Membrane</keyword>
<evidence type="ECO:0000256" key="5">
    <source>
        <dbReference type="ARBA" id="ARBA00022725"/>
    </source>
</evidence>
<dbReference type="Ensembl" id="ENSSDUT00000021332.1">
    <property type="protein sequence ID" value="ENSSDUP00000020954.1"/>
    <property type="gene ID" value="ENSSDUG00000015247.1"/>
</dbReference>
<evidence type="ECO:0000256" key="8">
    <source>
        <dbReference type="ARBA" id="ARBA00023136"/>
    </source>
</evidence>
<keyword evidence="3 14" id="KW-0716">Sensory transduction</keyword>
<dbReference type="GO" id="GO:0005549">
    <property type="term" value="F:odorant binding"/>
    <property type="evidence" value="ECO:0007669"/>
    <property type="project" value="TreeGrafter"/>
</dbReference>
<evidence type="ECO:0000313" key="16">
    <source>
        <dbReference type="Ensembl" id="ENSSDUP00000020954.1"/>
    </source>
</evidence>
<dbReference type="GeneTree" id="ENSGT00950000183048"/>
<dbReference type="Pfam" id="PF13853">
    <property type="entry name" value="7tm_4"/>
    <property type="match status" value="1"/>
</dbReference>
<keyword evidence="9" id="KW-1015">Disulfide bond</keyword>
<dbReference type="InterPro" id="IPR000276">
    <property type="entry name" value="GPCR_Rhodpsn"/>
</dbReference>
<dbReference type="PROSITE" id="PS50262">
    <property type="entry name" value="G_PROTEIN_RECEP_F1_2"/>
    <property type="match status" value="1"/>
</dbReference>
<organism evidence="16 17">
    <name type="scientific">Seriola dumerili</name>
    <name type="common">Greater amberjack</name>
    <name type="synonym">Caranx dumerili</name>
    <dbReference type="NCBI Taxonomy" id="41447"/>
    <lineage>
        <taxon>Eukaryota</taxon>
        <taxon>Metazoa</taxon>
        <taxon>Chordata</taxon>
        <taxon>Craniata</taxon>
        <taxon>Vertebrata</taxon>
        <taxon>Euteleostomi</taxon>
        <taxon>Actinopterygii</taxon>
        <taxon>Neopterygii</taxon>
        <taxon>Teleostei</taxon>
        <taxon>Neoteleostei</taxon>
        <taxon>Acanthomorphata</taxon>
        <taxon>Carangaria</taxon>
        <taxon>Carangiformes</taxon>
        <taxon>Carangidae</taxon>
        <taxon>Seriola</taxon>
    </lineage>
</organism>
<dbReference type="PANTHER" id="PTHR26451:SF885">
    <property type="entry name" value="OLFACTORY RECEPTOR"/>
    <property type="match status" value="1"/>
</dbReference>
<evidence type="ECO:0000256" key="3">
    <source>
        <dbReference type="ARBA" id="ARBA00022606"/>
    </source>
</evidence>
<protein>
    <recommendedName>
        <fullName evidence="14">Olfactory receptor</fullName>
    </recommendedName>
</protein>
<feature type="transmembrane region" description="Helical" evidence="14">
    <location>
        <begin position="68"/>
        <end position="94"/>
    </location>
</feature>
<dbReference type="GO" id="GO:0004984">
    <property type="term" value="F:olfactory receptor activity"/>
    <property type="evidence" value="ECO:0007669"/>
    <property type="project" value="InterPro"/>
</dbReference>
<dbReference type="InterPro" id="IPR017452">
    <property type="entry name" value="GPCR_Rhodpsn_7TM"/>
</dbReference>
<dbReference type="PROSITE" id="PS00237">
    <property type="entry name" value="G_PROTEIN_RECEP_F1_1"/>
    <property type="match status" value="1"/>
</dbReference>
<proteinExistence type="inferred from homology"/>
<keyword evidence="12 13" id="KW-0807">Transducer</keyword>
<evidence type="ECO:0000313" key="17">
    <source>
        <dbReference type="Proteomes" id="UP000261420"/>
    </source>
</evidence>
<keyword evidence="11" id="KW-0325">Glycoprotein</keyword>
<evidence type="ECO:0000256" key="7">
    <source>
        <dbReference type="ARBA" id="ARBA00023040"/>
    </source>
</evidence>
<dbReference type="GO" id="GO:0005886">
    <property type="term" value="C:plasma membrane"/>
    <property type="evidence" value="ECO:0007669"/>
    <property type="project" value="UniProtKB-SubCell"/>
</dbReference>
<keyword evidence="2 14" id="KW-1003">Cell membrane</keyword>
<evidence type="ECO:0000256" key="11">
    <source>
        <dbReference type="ARBA" id="ARBA00023180"/>
    </source>
</evidence>
<keyword evidence="4 13" id="KW-0812">Transmembrane</keyword>
<feature type="transmembrane region" description="Helical" evidence="14">
    <location>
        <begin position="33"/>
        <end position="59"/>
    </location>
</feature>
<dbReference type="Proteomes" id="UP000261420">
    <property type="component" value="Unplaced"/>
</dbReference>
<evidence type="ECO:0000256" key="14">
    <source>
        <dbReference type="RuleBase" id="RU363047"/>
    </source>
</evidence>
<evidence type="ECO:0000256" key="9">
    <source>
        <dbReference type="ARBA" id="ARBA00023157"/>
    </source>
</evidence>
<dbReference type="InterPro" id="IPR000725">
    <property type="entry name" value="Olfact_rcpt"/>
</dbReference>
<evidence type="ECO:0000256" key="12">
    <source>
        <dbReference type="ARBA" id="ARBA00023224"/>
    </source>
</evidence>
<feature type="transmembrane region" description="Helical" evidence="14">
    <location>
        <begin position="249"/>
        <end position="268"/>
    </location>
</feature>
<dbReference type="FunFam" id="1.20.1070.10:FF:000024">
    <property type="entry name" value="Olfactory receptor"/>
    <property type="match status" value="1"/>
</dbReference>
<evidence type="ECO:0000256" key="4">
    <source>
        <dbReference type="ARBA" id="ARBA00022692"/>
    </source>
</evidence>
<dbReference type="PRINTS" id="PR00237">
    <property type="entry name" value="GPCRRHODOPSN"/>
</dbReference>
<comment type="similarity">
    <text evidence="13">Belongs to the G-protein coupled receptor 1 family.</text>
</comment>
<name>A0A3B4UR82_SERDU</name>
<keyword evidence="5 14" id="KW-0552">Olfaction</keyword>
<feature type="domain" description="G-protein coupled receptors family 1 profile" evidence="15">
    <location>
        <begin position="49"/>
        <end position="299"/>
    </location>
</feature>
<dbReference type="GO" id="GO:0004930">
    <property type="term" value="F:G protein-coupled receptor activity"/>
    <property type="evidence" value="ECO:0007669"/>
    <property type="project" value="UniProtKB-KW"/>
</dbReference>
<sequence>MVRTKIIGEPGRNSTEIVSFVLAMYGNMGHLKYLYFTLALLFYVSVILANTVVIIIIYLDRNLHEPMYLFLCSLFINEIYGSTSMLPCLMVQILSEAHEISAFYCFLQIFNIHSYVGVEFGTLTMMAYDRYVCICKPLHYNAIMTKRKVQTVILVIWIVSFVEVGVLLSFTIRMKRCRTVINKVFCAHHLVVELSCSPDRTVSVVHDLVFGLIITVAGPVSYITYSYIKILRVCLKGSKETKMKALDTCTPHLVSIISFVFACFYSLISQRFKSVPYPLCVVLSMYVVIIQPLQNPVMYGLKLSKIRHACKNLLILKTSQLYIFIESISILHFKYITLKIVNIS</sequence>
<dbReference type="OMA" id="IRHACKN"/>
<accession>A0A3B4UR82</accession>
<dbReference type="SUPFAM" id="SSF81321">
    <property type="entry name" value="Family A G protein-coupled receptor-like"/>
    <property type="match status" value="1"/>
</dbReference>
<feature type="transmembrane region" description="Helical" evidence="14">
    <location>
        <begin position="274"/>
        <end position="293"/>
    </location>
</feature>
<dbReference type="PANTHER" id="PTHR26451">
    <property type="entry name" value="G_PROTEIN_RECEP_F1_2 DOMAIN-CONTAINING PROTEIN"/>
    <property type="match status" value="1"/>
</dbReference>
<dbReference type="AlphaFoldDB" id="A0A3B4UR82"/>
<reference evidence="16" key="2">
    <citation type="submission" date="2025-09" db="UniProtKB">
        <authorList>
            <consortium name="Ensembl"/>
        </authorList>
    </citation>
    <scope>IDENTIFICATION</scope>
</reference>
<feature type="transmembrane region" description="Helical" evidence="14">
    <location>
        <begin position="149"/>
        <end position="172"/>
    </location>
</feature>